<reference evidence="3" key="1">
    <citation type="submission" date="2025-08" db="UniProtKB">
        <authorList>
            <consortium name="Ensembl"/>
        </authorList>
    </citation>
    <scope>IDENTIFICATION</scope>
</reference>
<protein>
    <submittedName>
        <fullName evidence="3">Uncharacterized protein</fullName>
    </submittedName>
</protein>
<evidence type="ECO:0000313" key="3">
    <source>
        <dbReference type="Ensembl" id="ENSACIP00000007143.1"/>
    </source>
</evidence>
<dbReference type="OMA" id="WQCGLTA"/>
<dbReference type="Ensembl" id="ENSACIT00000007357.1">
    <property type="protein sequence ID" value="ENSACIP00000007143.1"/>
    <property type="gene ID" value="ENSACIG00000005593.1"/>
</dbReference>
<dbReference type="InterPro" id="IPR006553">
    <property type="entry name" value="Leu-rich_rpt_Cys-con_subtyp"/>
</dbReference>
<dbReference type="PROSITE" id="PS51450">
    <property type="entry name" value="LRR"/>
    <property type="match status" value="1"/>
</dbReference>
<sequence>HIGLLEDSCPALAAVLSTRESYLRKLDLGYNSFSDSGVRELAEGLNSEDCRLKILRLQGCGLTSEACKYLIQSLIQNQILEELDLSCNEIGDEGLKFLSMGLGTSHCQLETLKLSQCNITQSGCYHLASALRRNPAYLSVLDLSINVIGDEGANEIFRNFDISQLYHCSLTVLSCVHIGEALKSETSNLVELNLSNNSLKDAGFELICEGMYAWSSLEKLNVSRCGITGTGCKYLASVLCSNSWEAVELQELDVSMNRLGDRGVKGISAGLKNPLSHLRILNLSYCSLTDDCCAELASGLASKVNVLGKLDLSHNNLRDKGVKKLCMGLKTPQCRLEKLGSVNATRGLKVGFGVFSGRFPPQNRRAVYPHPSLVTRRWMVISCMYV</sequence>
<dbReference type="SMART" id="SM00367">
    <property type="entry name" value="LRR_CC"/>
    <property type="match status" value="6"/>
</dbReference>
<organism evidence="3 4">
    <name type="scientific">Amphilophus citrinellus</name>
    <name type="common">Midas cichlid</name>
    <name type="synonym">Cichlasoma citrinellum</name>
    <dbReference type="NCBI Taxonomy" id="61819"/>
    <lineage>
        <taxon>Eukaryota</taxon>
        <taxon>Metazoa</taxon>
        <taxon>Chordata</taxon>
        <taxon>Craniata</taxon>
        <taxon>Vertebrata</taxon>
        <taxon>Euteleostomi</taxon>
        <taxon>Actinopterygii</taxon>
        <taxon>Neopterygii</taxon>
        <taxon>Teleostei</taxon>
        <taxon>Neoteleostei</taxon>
        <taxon>Acanthomorphata</taxon>
        <taxon>Ovalentaria</taxon>
        <taxon>Cichlomorphae</taxon>
        <taxon>Cichliformes</taxon>
        <taxon>Cichlidae</taxon>
        <taxon>New World cichlids</taxon>
        <taxon>Cichlasomatinae</taxon>
        <taxon>Heroini</taxon>
        <taxon>Amphilophus</taxon>
    </lineage>
</organism>
<proteinExistence type="predicted"/>
<dbReference type="Pfam" id="PF13516">
    <property type="entry name" value="LRR_6"/>
    <property type="match status" value="8"/>
</dbReference>
<keyword evidence="1" id="KW-0433">Leucine-rich repeat</keyword>
<keyword evidence="4" id="KW-1185">Reference proteome</keyword>
<dbReference type="InterPro" id="IPR051261">
    <property type="entry name" value="NLR"/>
</dbReference>
<evidence type="ECO:0000313" key="4">
    <source>
        <dbReference type="Proteomes" id="UP000261340"/>
    </source>
</evidence>
<dbReference type="Gene3D" id="3.80.10.10">
    <property type="entry name" value="Ribonuclease Inhibitor"/>
    <property type="match status" value="3"/>
</dbReference>
<dbReference type="SMART" id="SM00368">
    <property type="entry name" value="LRR_RI"/>
    <property type="match status" value="9"/>
</dbReference>
<dbReference type="SUPFAM" id="SSF52047">
    <property type="entry name" value="RNI-like"/>
    <property type="match status" value="2"/>
</dbReference>
<dbReference type="InterPro" id="IPR001611">
    <property type="entry name" value="Leu-rich_rpt"/>
</dbReference>
<accession>A0A3Q0RB86</accession>
<dbReference type="Proteomes" id="UP000261340">
    <property type="component" value="Unplaced"/>
</dbReference>
<evidence type="ECO:0000256" key="1">
    <source>
        <dbReference type="ARBA" id="ARBA00022614"/>
    </source>
</evidence>
<dbReference type="InterPro" id="IPR032675">
    <property type="entry name" value="LRR_dom_sf"/>
</dbReference>
<dbReference type="PANTHER" id="PTHR24106">
    <property type="entry name" value="NACHT, LRR AND CARD DOMAINS-CONTAINING"/>
    <property type="match status" value="1"/>
</dbReference>
<dbReference type="STRING" id="61819.ENSACIP00000007143"/>
<dbReference type="GeneTree" id="ENSGT01150000286927"/>
<keyword evidence="2" id="KW-0677">Repeat</keyword>
<dbReference type="AlphaFoldDB" id="A0A3Q0RB86"/>
<reference evidence="3" key="2">
    <citation type="submission" date="2025-09" db="UniProtKB">
        <authorList>
            <consortium name="Ensembl"/>
        </authorList>
    </citation>
    <scope>IDENTIFICATION</scope>
</reference>
<evidence type="ECO:0000256" key="2">
    <source>
        <dbReference type="ARBA" id="ARBA00022737"/>
    </source>
</evidence>
<name>A0A3Q0RB86_AMPCI</name>